<dbReference type="NCBIfam" id="NF005209">
    <property type="entry name" value="PRK06680.1"/>
    <property type="match status" value="1"/>
</dbReference>
<dbReference type="InterPro" id="IPR043131">
    <property type="entry name" value="BCAT-like_N"/>
</dbReference>
<comment type="cofactor">
    <cofactor evidence="1">
        <name>pyridoxal 5'-phosphate</name>
        <dbReference type="ChEBI" id="CHEBI:597326"/>
    </cofactor>
</comment>
<dbReference type="SUPFAM" id="SSF56752">
    <property type="entry name" value="D-aminoacid aminotransferase-like PLP-dependent enzymes"/>
    <property type="match status" value="1"/>
</dbReference>
<evidence type="ECO:0000313" key="12">
    <source>
        <dbReference type="Proteomes" id="UP000009286"/>
    </source>
</evidence>
<dbReference type="RefSeq" id="WP_014102825.1">
    <property type="nucleotide sequence ID" value="NC_016026.1"/>
</dbReference>
<evidence type="ECO:0000256" key="6">
    <source>
        <dbReference type="ARBA" id="ARBA00013053"/>
    </source>
</evidence>
<dbReference type="HOGENOM" id="CLU_020844_4_1_5"/>
<sequence>MPRVSYVNGSYVSHAHANVHVEDRGFQFADGVYEVIACIHGHLADEQGHLDRLERSLAELDIDMPMPRRTLQMVMRELLRRNHLKSATVYIQVTRGQAKRDFIFPAAHVAPSIVVITRPFNFEKTNKCEKGVTAFTVPDIRWKRRDVKSVALLPQVLARQSAYARGGAEAWLVDDDGLITEGAASNAWIVKGSRIITRPPSHSILRGVTRTALMKIANDLQMTVEERAFTPDEAYKADEAFSTGAAALIVPIVKLDDHVIGTGVPGPVARRLYEEYRAYADGLRGAQLKWVSGLNDKNG</sequence>
<keyword evidence="7" id="KW-0663">Pyridoxal phosphate</keyword>
<dbReference type="STRING" id="856793.MICA_1280"/>
<keyword evidence="12" id="KW-1185">Reference proteome</keyword>
<dbReference type="AlphaFoldDB" id="G2KRP0"/>
<keyword evidence="11" id="KW-0808">Transferase</keyword>
<dbReference type="PANTHER" id="PTHR42743:SF11">
    <property type="entry name" value="AMINODEOXYCHORISMATE LYASE"/>
    <property type="match status" value="1"/>
</dbReference>
<keyword evidence="11" id="KW-0032">Aminotransferase</keyword>
<dbReference type="GO" id="GO:0005829">
    <property type="term" value="C:cytosol"/>
    <property type="evidence" value="ECO:0007669"/>
    <property type="project" value="TreeGrafter"/>
</dbReference>
<evidence type="ECO:0000256" key="1">
    <source>
        <dbReference type="ARBA" id="ARBA00001933"/>
    </source>
</evidence>
<dbReference type="OrthoDB" id="9805628at2"/>
<comment type="catalytic activity">
    <reaction evidence="8">
        <text>L-valine + 2-oxoglutarate = 3-methyl-2-oxobutanoate + L-glutamate</text>
        <dbReference type="Rhea" id="RHEA:24813"/>
        <dbReference type="ChEBI" id="CHEBI:11851"/>
        <dbReference type="ChEBI" id="CHEBI:16810"/>
        <dbReference type="ChEBI" id="CHEBI:29985"/>
        <dbReference type="ChEBI" id="CHEBI:57762"/>
        <dbReference type="EC" id="2.6.1.42"/>
    </reaction>
</comment>
<evidence type="ECO:0000256" key="4">
    <source>
        <dbReference type="ARBA" id="ARBA00005072"/>
    </source>
</evidence>
<evidence type="ECO:0000256" key="2">
    <source>
        <dbReference type="ARBA" id="ARBA00004824"/>
    </source>
</evidence>
<proteinExistence type="inferred from homology"/>
<comment type="similarity">
    <text evidence="5">Belongs to the class-IV pyridoxal-phosphate-dependent aminotransferase family.</text>
</comment>
<dbReference type="Pfam" id="PF01063">
    <property type="entry name" value="Aminotran_4"/>
    <property type="match status" value="1"/>
</dbReference>
<evidence type="ECO:0000256" key="7">
    <source>
        <dbReference type="ARBA" id="ARBA00022898"/>
    </source>
</evidence>
<dbReference type="CDD" id="cd01558">
    <property type="entry name" value="D-AAT_like"/>
    <property type="match status" value="1"/>
</dbReference>
<gene>
    <name evidence="11" type="ordered locus">MICA_1280</name>
</gene>
<dbReference type="FunFam" id="3.20.10.10:FF:000002">
    <property type="entry name" value="D-alanine aminotransferase"/>
    <property type="match status" value="1"/>
</dbReference>
<dbReference type="Gene3D" id="3.20.10.10">
    <property type="entry name" value="D-amino Acid Aminotransferase, subunit A, domain 2"/>
    <property type="match status" value="1"/>
</dbReference>
<dbReference type="GO" id="GO:0046394">
    <property type="term" value="P:carboxylic acid biosynthetic process"/>
    <property type="evidence" value="ECO:0007669"/>
    <property type="project" value="UniProtKB-ARBA"/>
</dbReference>
<dbReference type="PANTHER" id="PTHR42743">
    <property type="entry name" value="AMINO-ACID AMINOTRANSFERASE"/>
    <property type="match status" value="1"/>
</dbReference>
<dbReference type="Gene3D" id="3.30.470.10">
    <property type="match status" value="1"/>
</dbReference>
<name>G2KRP0_MICAA</name>
<reference evidence="11 12" key="1">
    <citation type="journal article" date="2011" name="BMC Genomics">
        <title>Genomic insights into an obligate epibiotic bacterial predator: Micavibrio aeruginosavorus ARL-13.</title>
        <authorList>
            <person name="Wang Z."/>
            <person name="Kadouri D."/>
            <person name="Wu M."/>
        </authorList>
    </citation>
    <scope>NUCLEOTIDE SEQUENCE [LARGE SCALE GENOMIC DNA]</scope>
    <source>
        <strain evidence="11 12">ARL-13</strain>
    </source>
</reference>
<comment type="pathway">
    <text evidence="2">Amino-acid biosynthesis; L-isoleucine biosynthesis; L-isoleucine from 2-oxobutanoate: step 4/4.</text>
</comment>
<accession>G2KRP0</accession>
<dbReference type="KEGG" id="mai:MICA_1280"/>
<dbReference type="InterPro" id="IPR036038">
    <property type="entry name" value="Aminotransferase-like"/>
</dbReference>
<dbReference type="InterPro" id="IPR043132">
    <property type="entry name" value="BCAT-like_C"/>
</dbReference>
<dbReference type="eggNOG" id="COG0115">
    <property type="taxonomic scope" value="Bacteria"/>
</dbReference>
<dbReference type="EC" id="2.6.1.42" evidence="6"/>
<evidence type="ECO:0000313" key="11">
    <source>
        <dbReference type="EMBL" id="AEP09602.1"/>
    </source>
</evidence>
<evidence type="ECO:0000256" key="8">
    <source>
        <dbReference type="ARBA" id="ARBA00048212"/>
    </source>
</evidence>
<dbReference type="EMBL" id="CP002382">
    <property type="protein sequence ID" value="AEP09602.1"/>
    <property type="molecule type" value="Genomic_DNA"/>
</dbReference>
<comment type="catalytic activity">
    <reaction evidence="10">
        <text>L-leucine + 2-oxoglutarate = 4-methyl-2-oxopentanoate + L-glutamate</text>
        <dbReference type="Rhea" id="RHEA:18321"/>
        <dbReference type="ChEBI" id="CHEBI:16810"/>
        <dbReference type="ChEBI" id="CHEBI:17865"/>
        <dbReference type="ChEBI" id="CHEBI:29985"/>
        <dbReference type="ChEBI" id="CHEBI:57427"/>
        <dbReference type="EC" id="2.6.1.42"/>
    </reaction>
</comment>
<protein>
    <recommendedName>
        <fullName evidence="6">branched-chain-amino-acid transaminase</fullName>
        <ecNumber evidence="6">2.6.1.42</ecNumber>
    </recommendedName>
</protein>
<comment type="pathway">
    <text evidence="4">Amino-acid biosynthesis; L-leucine biosynthesis; L-leucine from 3-methyl-2-oxobutanoate: step 4/4.</text>
</comment>
<evidence type="ECO:0000256" key="3">
    <source>
        <dbReference type="ARBA" id="ARBA00004931"/>
    </source>
</evidence>
<dbReference type="InterPro" id="IPR050571">
    <property type="entry name" value="Class-IV_PLP-Dep_Aminotrnsfr"/>
</dbReference>
<evidence type="ECO:0000256" key="9">
    <source>
        <dbReference type="ARBA" id="ARBA00048798"/>
    </source>
</evidence>
<dbReference type="GO" id="GO:0004084">
    <property type="term" value="F:branched-chain-amino-acid transaminase activity"/>
    <property type="evidence" value="ECO:0007669"/>
    <property type="project" value="UniProtKB-EC"/>
</dbReference>
<comment type="catalytic activity">
    <reaction evidence="9">
        <text>L-isoleucine + 2-oxoglutarate = (S)-3-methyl-2-oxopentanoate + L-glutamate</text>
        <dbReference type="Rhea" id="RHEA:24801"/>
        <dbReference type="ChEBI" id="CHEBI:16810"/>
        <dbReference type="ChEBI" id="CHEBI:29985"/>
        <dbReference type="ChEBI" id="CHEBI:35146"/>
        <dbReference type="ChEBI" id="CHEBI:58045"/>
        <dbReference type="EC" id="2.6.1.42"/>
    </reaction>
</comment>
<evidence type="ECO:0000256" key="10">
    <source>
        <dbReference type="ARBA" id="ARBA00049229"/>
    </source>
</evidence>
<dbReference type="InterPro" id="IPR001544">
    <property type="entry name" value="Aminotrans_IV"/>
</dbReference>
<dbReference type="Proteomes" id="UP000009286">
    <property type="component" value="Chromosome"/>
</dbReference>
<organism evidence="11 12">
    <name type="scientific">Micavibrio aeruginosavorus (strain ARL-13)</name>
    <dbReference type="NCBI Taxonomy" id="856793"/>
    <lineage>
        <taxon>Bacteria</taxon>
        <taxon>Pseudomonadati</taxon>
        <taxon>Bdellovibrionota</taxon>
        <taxon>Bdellovibrionia</taxon>
        <taxon>Bdellovibrionales</taxon>
        <taxon>Pseudobdellovibrionaceae</taxon>
        <taxon>Micavibrio</taxon>
    </lineage>
</organism>
<evidence type="ECO:0000256" key="5">
    <source>
        <dbReference type="ARBA" id="ARBA00009320"/>
    </source>
</evidence>
<dbReference type="GO" id="GO:0008652">
    <property type="term" value="P:amino acid biosynthetic process"/>
    <property type="evidence" value="ECO:0007669"/>
    <property type="project" value="UniProtKB-ARBA"/>
</dbReference>
<comment type="pathway">
    <text evidence="3">Amino-acid biosynthesis; L-valine biosynthesis; L-valine from pyruvate: step 4/4.</text>
</comment>